<keyword evidence="1" id="KW-0472">Membrane</keyword>
<keyword evidence="3" id="KW-1185">Reference proteome</keyword>
<dbReference type="EnsemblProtists" id="PYU1_T007111">
    <property type="protein sequence ID" value="PYU1_T007111"/>
    <property type="gene ID" value="PYU1_G007096"/>
</dbReference>
<organism evidence="2 3">
    <name type="scientific">Globisporangium ultimum (strain ATCC 200006 / CBS 805.95 / DAOM BR144)</name>
    <name type="common">Pythium ultimum</name>
    <dbReference type="NCBI Taxonomy" id="431595"/>
    <lineage>
        <taxon>Eukaryota</taxon>
        <taxon>Sar</taxon>
        <taxon>Stramenopiles</taxon>
        <taxon>Oomycota</taxon>
        <taxon>Peronosporomycetes</taxon>
        <taxon>Pythiales</taxon>
        <taxon>Pythiaceae</taxon>
        <taxon>Globisporangium</taxon>
    </lineage>
</organism>
<protein>
    <submittedName>
        <fullName evidence="2">Uncharacterized protein</fullName>
    </submittedName>
</protein>
<evidence type="ECO:0000313" key="2">
    <source>
        <dbReference type="EnsemblProtists" id="PYU1_T007111"/>
    </source>
</evidence>
<reference evidence="2" key="3">
    <citation type="submission" date="2015-02" db="UniProtKB">
        <authorList>
            <consortium name="EnsemblProtists"/>
        </authorList>
    </citation>
    <scope>IDENTIFICATION</scope>
    <source>
        <strain evidence="2">DAOM BR144</strain>
    </source>
</reference>
<dbReference type="eggNOG" id="ENOG502SUGP">
    <property type="taxonomic scope" value="Eukaryota"/>
</dbReference>
<name>K3WQ69_GLOUD</name>
<dbReference type="Proteomes" id="UP000019132">
    <property type="component" value="Unassembled WGS sequence"/>
</dbReference>
<reference evidence="3" key="2">
    <citation type="submission" date="2010-04" db="EMBL/GenBank/DDBJ databases">
        <authorList>
            <person name="Buell R."/>
            <person name="Hamilton J."/>
            <person name="Hostetler J."/>
        </authorList>
    </citation>
    <scope>NUCLEOTIDE SEQUENCE [LARGE SCALE GENOMIC DNA]</scope>
    <source>
        <strain evidence="3">DAOM:BR144</strain>
    </source>
</reference>
<dbReference type="InParanoid" id="K3WQ69"/>
<evidence type="ECO:0000313" key="3">
    <source>
        <dbReference type="Proteomes" id="UP000019132"/>
    </source>
</evidence>
<dbReference type="HOGENOM" id="CLU_155557_0_0_1"/>
<accession>K3WQ69</accession>
<dbReference type="EMBL" id="GL376560">
    <property type="status" value="NOT_ANNOTATED_CDS"/>
    <property type="molecule type" value="Genomic_DNA"/>
</dbReference>
<feature type="transmembrane region" description="Helical" evidence="1">
    <location>
        <begin position="12"/>
        <end position="34"/>
    </location>
</feature>
<sequence>MPTLRGATGSDLQTPLLLVGCSLLLLSVMAYFRYQLRKPKPKQRRRESALQLVGATPSGVLTQIARRKDDLNRFIGKLRVQLAEREEQLRYHDELEEIVTSRVEKSHEQDKVCVSKAAHME</sequence>
<evidence type="ECO:0000256" key="1">
    <source>
        <dbReference type="SAM" id="Phobius"/>
    </source>
</evidence>
<proteinExistence type="predicted"/>
<reference evidence="3" key="1">
    <citation type="journal article" date="2010" name="Genome Biol.">
        <title>Genome sequence of the necrotrophic plant pathogen Pythium ultimum reveals original pathogenicity mechanisms and effector repertoire.</title>
        <authorList>
            <person name="Levesque C.A."/>
            <person name="Brouwer H."/>
            <person name="Cano L."/>
            <person name="Hamilton J.P."/>
            <person name="Holt C."/>
            <person name="Huitema E."/>
            <person name="Raffaele S."/>
            <person name="Robideau G.P."/>
            <person name="Thines M."/>
            <person name="Win J."/>
            <person name="Zerillo M.M."/>
            <person name="Beakes G.W."/>
            <person name="Boore J.L."/>
            <person name="Busam D."/>
            <person name="Dumas B."/>
            <person name="Ferriera S."/>
            <person name="Fuerstenberg S.I."/>
            <person name="Gachon C.M."/>
            <person name="Gaulin E."/>
            <person name="Govers F."/>
            <person name="Grenville-Briggs L."/>
            <person name="Horner N."/>
            <person name="Hostetler J."/>
            <person name="Jiang R.H."/>
            <person name="Johnson J."/>
            <person name="Krajaejun T."/>
            <person name="Lin H."/>
            <person name="Meijer H.J."/>
            <person name="Moore B."/>
            <person name="Morris P."/>
            <person name="Phuntmart V."/>
            <person name="Puiu D."/>
            <person name="Shetty J."/>
            <person name="Stajich J.E."/>
            <person name="Tripathy S."/>
            <person name="Wawra S."/>
            <person name="van West P."/>
            <person name="Whitty B.R."/>
            <person name="Coutinho P.M."/>
            <person name="Henrissat B."/>
            <person name="Martin F."/>
            <person name="Thomas P.D."/>
            <person name="Tyler B.M."/>
            <person name="De Vries R.P."/>
            <person name="Kamoun S."/>
            <person name="Yandell M."/>
            <person name="Tisserat N."/>
            <person name="Buell C.R."/>
        </authorList>
    </citation>
    <scope>NUCLEOTIDE SEQUENCE</scope>
    <source>
        <strain evidence="3">DAOM:BR144</strain>
    </source>
</reference>
<dbReference type="VEuPathDB" id="FungiDB:PYU1_G007096"/>
<keyword evidence="1" id="KW-1133">Transmembrane helix</keyword>
<dbReference type="AlphaFoldDB" id="K3WQ69"/>
<keyword evidence="1" id="KW-0812">Transmembrane</keyword>